<reference evidence="2" key="2">
    <citation type="submission" date="2022-06" db="UniProtKB">
        <authorList>
            <consortium name="EnsemblMetazoa"/>
        </authorList>
    </citation>
    <scope>IDENTIFICATION</scope>
    <source>
        <strain evidence="2">PS312</strain>
    </source>
</reference>
<proteinExistence type="predicted"/>
<sequence length="340" mass="39389">MLTYRNPNTNRSISPSQFTTSDVKSATEHVQKRELCVGVDYVLQNVTDENTCPCRAQSPVKRQKVSECEKPSLSPKIGNGVASLARKLANPVTKTQVETRKTKLRQSTSSDERIDSDEEENVIKRRRFNALADILTLKKLEHLPIAKRIISIHKKDKRRLSGVKKIEKRINKQDTFTWNIRREVISLPMRTLREQTFEKAKNFRDIAAKCKRQAFRRIARKEEELEGKGTREEDDEYSEAVLKEAAAIMHKEVPDLIAAECIINTHKKHKDRLNKTDNNGYARKPYPTMFVRCRHSEPVNLLRLRILNEAEDLKDYTDLRRAAVKLNMKNKLARVDCEIL</sequence>
<evidence type="ECO:0000256" key="1">
    <source>
        <dbReference type="SAM" id="MobiDB-lite"/>
    </source>
</evidence>
<accession>A0A454XSH1</accession>
<accession>A0A8R1UPA2</accession>
<evidence type="ECO:0000313" key="3">
    <source>
        <dbReference type="Proteomes" id="UP000005239"/>
    </source>
</evidence>
<keyword evidence="3" id="KW-1185">Reference proteome</keyword>
<dbReference type="Proteomes" id="UP000005239">
    <property type="component" value="Unassembled WGS sequence"/>
</dbReference>
<reference evidence="3" key="1">
    <citation type="journal article" date="2008" name="Nat. Genet.">
        <title>The Pristionchus pacificus genome provides a unique perspective on nematode lifestyle and parasitism.</title>
        <authorList>
            <person name="Dieterich C."/>
            <person name="Clifton S.W."/>
            <person name="Schuster L.N."/>
            <person name="Chinwalla A."/>
            <person name="Delehaunty K."/>
            <person name="Dinkelacker I."/>
            <person name="Fulton L."/>
            <person name="Fulton R."/>
            <person name="Godfrey J."/>
            <person name="Minx P."/>
            <person name="Mitreva M."/>
            <person name="Roeseler W."/>
            <person name="Tian H."/>
            <person name="Witte H."/>
            <person name="Yang S.P."/>
            <person name="Wilson R.K."/>
            <person name="Sommer R.J."/>
        </authorList>
    </citation>
    <scope>NUCLEOTIDE SEQUENCE [LARGE SCALE GENOMIC DNA]</scope>
    <source>
        <strain evidence="3">PS312</strain>
    </source>
</reference>
<protein>
    <submittedName>
        <fullName evidence="2">Uncharacterized protein</fullName>
    </submittedName>
</protein>
<organism evidence="2 3">
    <name type="scientific">Pristionchus pacificus</name>
    <name type="common">Parasitic nematode worm</name>
    <dbReference type="NCBI Taxonomy" id="54126"/>
    <lineage>
        <taxon>Eukaryota</taxon>
        <taxon>Metazoa</taxon>
        <taxon>Ecdysozoa</taxon>
        <taxon>Nematoda</taxon>
        <taxon>Chromadorea</taxon>
        <taxon>Rhabditida</taxon>
        <taxon>Rhabditina</taxon>
        <taxon>Diplogasteromorpha</taxon>
        <taxon>Diplogasteroidea</taxon>
        <taxon>Neodiplogasteridae</taxon>
        <taxon>Pristionchus</taxon>
    </lineage>
</organism>
<feature type="region of interest" description="Disordered" evidence="1">
    <location>
        <begin position="1"/>
        <end position="20"/>
    </location>
</feature>
<feature type="region of interest" description="Disordered" evidence="1">
    <location>
        <begin position="92"/>
        <end position="116"/>
    </location>
</feature>
<dbReference type="EnsemblMetazoa" id="PPA37136.1">
    <property type="protein sequence ID" value="PPA37136.1"/>
    <property type="gene ID" value="WBGene00275505"/>
</dbReference>
<evidence type="ECO:0000313" key="2">
    <source>
        <dbReference type="EnsemblMetazoa" id="PPA37136.1"/>
    </source>
</evidence>
<name>A0A454XSH1_PRIPA</name>
<gene>
    <name evidence="2" type="primary">WBGene00275505</name>
</gene>
<dbReference type="AlphaFoldDB" id="A0A454XSH1"/>